<feature type="non-terminal residue" evidence="6">
    <location>
        <position position="1"/>
    </location>
</feature>
<evidence type="ECO:0000259" key="5">
    <source>
        <dbReference type="SMART" id="SM00889"/>
    </source>
</evidence>
<dbReference type="GO" id="GO:0003746">
    <property type="term" value="F:translation elongation factor activity"/>
    <property type="evidence" value="ECO:0007669"/>
    <property type="project" value="UniProtKB-KW"/>
</dbReference>
<dbReference type="FunFam" id="3.30.70.870:FF:000001">
    <property type="entry name" value="Elongation factor G"/>
    <property type="match status" value="1"/>
</dbReference>
<organism evidence="6 7">
    <name type="scientific">Fasciolopsis buskii</name>
    <dbReference type="NCBI Taxonomy" id="27845"/>
    <lineage>
        <taxon>Eukaryota</taxon>
        <taxon>Metazoa</taxon>
        <taxon>Spiralia</taxon>
        <taxon>Lophotrochozoa</taxon>
        <taxon>Platyhelminthes</taxon>
        <taxon>Trematoda</taxon>
        <taxon>Digenea</taxon>
        <taxon>Plagiorchiida</taxon>
        <taxon>Echinostomata</taxon>
        <taxon>Echinostomatoidea</taxon>
        <taxon>Fasciolidae</taxon>
        <taxon>Fasciolopsis</taxon>
    </lineage>
</organism>
<evidence type="ECO:0000256" key="3">
    <source>
        <dbReference type="ARBA" id="ARBA00022917"/>
    </source>
</evidence>
<accession>A0A8E0VIK3</accession>
<keyword evidence="7" id="KW-1185">Reference proteome</keyword>
<dbReference type="InterPro" id="IPR009022">
    <property type="entry name" value="EFG_III"/>
</dbReference>
<protein>
    <submittedName>
        <fullName evidence="6">EF-Gmt</fullName>
    </submittedName>
</protein>
<evidence type="ECO:0000313" key="6">
    <source>
        <dbReference type="EMBL" id="KAA0190321.1"/>
    </source>
</evidence>
<name>A0A8E0VIK3_9TREM</name>
<keyword evidence="4" id="KW-0342">GTP-binding</keyword>
<dbReference type="EMBL" id="LUCM01007187">
    <property type="protein sequence ID" value="KAA0190321.1"/>
    <property type="molecule type" value="Genomic_DNA"/>
</dbReference>
<sequence length="314" mass="34401">MHRSGSVKNARTGRRLRISRLGRLNVTDFEDLEAVYAGDIAALFGVDCASGDTLLDPDTKTILTMESMFIPEPVVSMSITPTDKNNAESFSKGLARFTKEDPTFRLSQDPESGQSLVSGMGELHLEIYAQRLAREYNAPCVLGKPRVAFRETLAEPFEFDYLHKKQSGGAGQYGRVIGILEPLPAQQNTQLIFSDETVGTHVPKQYVPAVEAGFRNSCEHGMLAGQRISGVRFRLQDGDNHCVDSSDWAFQQAAEGAMRQAMNEGNWLILEPIMLVESSAPEQFQGALLAAISRRSGLIVSSESHGGYVTVEAE</sequence>
<keyword evidence="3" id="KW-0648">Protein biosynthesis</keyword>
<dbReference type="InterPro" id="IPR047872">
    <property type="entry name" value="EFG_IV"/>
</dbReference>
<dbReference type="PANTHER" id="PTHR43636:SF2">
    <property type="entry name" value="ELONGATION FACTOR G, MITOCHONDRIAL"/>
    <property type="match status" value="1"/>
</dbReference>
<dbReference type="Gene3D" id="3.30.230.10">
    <property type="match status" value="1"/>
</dbReference>
<evidence type="ECO:0000256" key="1">
    <source>
        <dbReference type="ARBA" id="ARBA00022741"/>
    </source>
</evidence>
<dbReference type="Proteomes" id="UP000728185">
    <property type="component" value="Unassembled WGS sequence"/>
</dbReference>
<dbReference type="Pfam" id="PF03764">
    <property type="entry name" value="EFG_IV"/>
    <property type="match status" value="1"/>
</dbReference>
<dbReference type="SUPFAM" id="SSF50447">
    <property type="entry name" value="Translation proteins"/>
    <property type="match status" value="1"/>
</dbReference>
<reference evidence="6" key="1">
    <citation type="submission" date="2019-05" db="EMBL/GenBank/DDBJ databases">
        <title>Annotation for the trematode Fasciolopsis buski.</title>
        <authorList>
            <person name="Choi Y.-J."/>
        </authorList>
    </citation>
    <scope>NUCLEOTIDE SEQUENCE</scope>
    <source>
        <strain evidence="6">HT</strain>
        <tissue evidence="6">Whole worm</tissue>
    </source>
</reference>
<dbReference type="InterPro" id="IPR005517">
    <property type="entry name" value="Transl_elong_EFG/EF2_IV"/>
</dbReference>
<evidence type="ECO:0000313" key="7">
    <source>
        <dbReference type="Proteomes" id="UP000728185"/>
    </source>
</evidence>
<dbReference type="InterPro" id="IPR035647">
    <property type="entry name" value="EFG_III/V"/>
</dbReference>
<dbReference type="GO" id="GO:0005525">
    <property type="term" value="F:GTP binding"/>
    <property type="evidence" value="ECO:0007669"/>
    <property type="project" value="UniProtKB-KW"/>
</dbReference>
<evidence type="ECO:0000256" key="2">
    <source>
        <dbReference type="ARBA" id="ARBA00022768"/>
    </source>
</evidence>
<dbReference type="GO" id="GO:0005739">
    <property type="term" value="C:mitochondrion"/>
    <property type="evidence" value="ECO:0007669"/>
    <property type="project" value="TreeGrafter"/>
</dbReference>
<dbReference type="SUPFAM" id="SSF54211">
    <property type="entry name" value="Ribosomal protein S5 domain 2-like"/>
    <property type="match status" value="1"/>
</dbReference>
<dbReference type="InterPro" id="IPR009000">
    <property type="entry name" value="Transl_B-barrel_sf"/>
</dbReference>
<dbReference type="InterPro" id="IPR014721">
    <property type="entry name" value="Ribsml_uS5_D2-typ_fold_subgr"/>
</dbReference>
<dbReference type="CDD" id="cd01434">
    <property type="entry name" value="EFG_mtEFG1_IV"/>
    <property type="match status" value="1"/>
</dbReference>
<gene>
    <name evidence="6" type="ORF">FBUS_11859</name>
</gene>
<keyword evidence="2" id="KW-0251">Elongation factor</keyword>
<dbReference type="PANTHER" id="PTHR43636">
    <property type="entry name" value="ELONGATION FACTOR G, MITOCHONDRIAL"/>
    <property type="match status" value="1"/>
</dbReference>
<dbReference type="SUPFAM" id="SSF54980">
    <property type="entry name" value="EF-G C-terminal domain-like"/>
    <property type="match status" value="2"/>
</dbReference>
<comment type="caution">
    <text evidence="6">The sequence shown here is derived from an EMBL/GenBank/DDBJ whole genome shotgun (WGS) entry which is preliminary data.</text>
</comment>
<evidence type="ECO:0000256" key="4">
    <source>
        <dbReference type="ARBA" id="ARBA00023134"/>
    </source>
</evidence>
<dbReference type="InterPro" id="IPR020568">
    <property type="entry name" value="Ribosomal_Su5_D2-typ_SF"/>
</dbReference>
<dbReference type="GO" id="GO:0070125">
    <property type="term" value="P:mitochondrial translational elongation"/>
    <property type="evidence" value="ECO:0007669"/>
    <property type="project" value="TreeGrafter"/>
</dbReference>
<dbReference type="Gene3D" id="2.40.30.10">
    <property type="entry name" value="Translation factors"/>
    <property type="match status" value="1"/>
</dbReference>
<dbReference type="Pfam" id="PF14492">
    <property type="entry name" value="EFG_III"/>
    <property type="match status" value="1"/>
</dbReference>
<dbReference type="InterPro" id="IPR041095">
    <property type="entry name" value="EFG_II"/>
</dbReference>
<dbReference type="AlphaFoldDB" id="A0A8E0VIK3"/>
<feature type="domain" description="Translation elongation factor EFG/EF2" evidence="5">
    <location>
        <begin position="146"/>
        <end position="266"/>
    </location>
</feature>
<dbReference type="FunFam" id="3.30.230.10:FF:000003">
    <property type="entry name" value="Elongation factor G"/>
    <property type="match status" value="1"/>
</dbReference>
<proteinExistence type="predicted"/>
<dbReference type="GO" id="GO:0003924">
    <property type="term" value="F:GTPase activity"/>
    <property type="evidence" value="ECO:0007669"/>
    <property type="project" value="TreeGrafter"/>
</dbReference>
<dbReference type="SMART" id="SM00889">
    <property type="entry name" value="EFG_IV"/>
    <property type="match status" value="1"/>
</dbReference>
<dbReference type="Gene3D" id="3.30.70.870">
    <property type="entry name" value="Elongation Factor G (Translational Gtpase), domain 3"/>
    <property type="match status" value="1"/>
</dbReference>
<dbReference type="OrthoDB" id="6251900at2759"/>
<keyword evidence="1" id="KW-0547">Nucleotide-binding</keyword>
<dbReference type="Gene3D" id="3.30.70.240">
    <property type="match status" value="1"/>
</dbReference>
<dbReference type="CDD" id="cd16262">
    <property type="entry name" value="EFG_III"/>
    <property type="match status" value="1"/>
</dbReference>